<sequence length="205" mass="23610">MDRKVIVLILLPVLIGSIISGCSIFAKNDILSTIKDIEKSDEMFTSFQISYDDYLNNINEYLTDNYKKNNLEDTPFIQTSDTTINYSSLSGKSAGEIQMLVGKVYYVSDKFTVSEHVMSDIYYTDDKNICYVYVMKVKIPESSDADSVKDQIVLFKKYKIIKANRNWYVDNVETKYADYSSNESPEESGFIDSKNESIKYQYTIE</sequence>
<dbReference type="EMBL" id="FQZL01000009">
    <property type="protein sequence ID" value="SHJ00584.1"/>
    <property type="molecule type" value="Genomic_DNA"/>
</dbReference>
<dbReference type="RefSeq" id="WP_073048983.1">
    <property type="nucleotide sequence ID" value="NZ_FQZL01000009.1"/>
</dbReference>
<organism evidence="1 2">
    <name type="scientific">Dethiosulfatibacter aminovorans DSM 17477</name>
    <dbReference type="NCBI Taxonomy" id="1121476"/>
    <lineage>
        <taxon>Bacteria</taxon>
        <taxon>Bacillati</taxon>
        <taxon>Bacillota</taxon>
        <taxon>Tissierellia</taxon>
        <taxon>Dethiosulfatibacter</taxon>
    </lineage>
</organism>
<reference evidence="1 2" key="1">
    <citation type="submission" date="2016-11" db="EMBL/GenBank/DDBJ databases">
        <authorList>
            <person name="Jaros S."/>
            <person name="Januszkiewicz K."/>
            <person name="Wedrychowicz H."/>
        </authorList>
    </citation>
    <scope>NUCLEOTIDE SEQUENCE [LARGE SCALE GENOMIC DNA]</scope>
    <source>
        <strain evidence="1 2">DSM 17477</strain>
    </source>
</reference>
<protein>
    <submittedName>
        <fullName evidence="1">Uncharacterized protein</fullName>
    </submittedName>
</protein>
<proteinExistence type="predicted"/>
<evidence type="ECO:0000313" key="2">
    <source>
        <dbReference type="Proteomes" id="UP000184052"/>
    </source>
</evidence>
<dbReference type="STRING" id="1121476.SAMN02745751_01521"/>
<name>A0A1M6FSB1_9FIRM</name>
<dbReference type="Proteomes" id="UP000184052">
    <property type="component" value="Unassembled WGS sequence"/>
</dbReference>
<dbReference type="OrthoDB" id="24498at1737404"/>
<gene>
    <name evidence="1" type="ORF">SAMN02745751_01521</name>
</gene>
<dbReference type="AlphaFoldDB" id="A0A1M6FSB1"/>
<dbReference type="PROSITE" id="PS51257">
    <property type="entry name" value="PROKAR_LIPOPROTEIN"/>
    <property type="match status" value="1"/>
</dbReference>
<accession>A0A1M6FSB1</accession>
<keyword evidence="2" id="KW-1185">Reference proteome</keyword>
<evidence type="ECO:0000313" key="1">
    <source>
        <dbReference type="EMBL" id="SHJ00584.1"/>
    </source>
</evidence>